<dbReference type="InterPro" id="IPR000742">
    <property type="entry name" value="EGF"/>
</dbReference>
<dbReference type="InterPro" id="IPR042635">
    <property type="entry name" value="MEGF10/SREC1/2-like"/>
</dbReference>
<dbReference type="SUPFAM" id="SSF49785">
    <property type="entry name" value="Galactose-binding domain-like"/>
    <property type="match status" value="1"/>
</dbReference>
<dbReference type="PANTHER" id="PTHR24043">
    <property type="entry name" value="SCAVENGER RECEPTOR CLASS F"/>
    <property type="match status" value="1"/>
</dbReference>
<accession>A0A8B8BQ87</accession>
<dbReference type="Pfam" id="PF00053">
    <property type="entry name" value="EGF_laminin"/>
    <property type="match status" value="1"/>
</dbReference>
<feature type="signal peptide" evidence="2">
    <location>
        <begin position="1"/>
        <end position="22"/>
    </location>
</feature>
<dbReference type="Gene3D" id="2.170.300.10">
    <property type="entry name" value="Tie2 ligand-binding domain superfamily"/>
    <property type="match status" value="1"/>
</dbReference>
<organism evidence="5 7">
    <name type="scientific">Crassostrea virginica</name>
    <name type="common">Eastern oyster</name>
    <dbReference type="NCBI Taxonomy" id="6565"/>
    <lineage>
        <taxon>Eukaryota</taxon>
        <taxon>Metazoa</taxon>
        <taxon>Spiralia</taxon>
        <taxon>Lophotrochozoa</taxon>
        <taxon>Mollusca</taxon>
        <taxon>Bivalvia</taxon>
        <taxon>Autobranchia</taxon>
        <taxon>Pteriomorphia</taxon>
        <taxon>Ostreida</taxon>
        <taxon>Ostreoidea</taxon>
        <taxon>Ostreidae</taxon>
        <taxon>Crassostrea</taxon>
    </lineage>
</organism>
<sequence>MTGMDFVFYSNWAVLLCLSVQAYENLALHKPAWQSRTYLSYTADLAVDGQYTGQCAWSDVSQTAEWRVDLGGVKNIHHVLIHHVKYWSPRNYGLLLGFCVYISNTTNKEDGVLCFRDTNYTTATIPNPVNITCPYHGRYVIYYNNRTHLPYPEGYSPYTVIGLCEVEVYDCPSPGYYGENCSLKCPQNCHDGYCDSMEGTCPACKPGFIGPRCDLECDAGLYGNNCSKNCSLTCENPGVCHKVTGHCNGSCLAGWEGDMCENECSVGFYGANCFQNCSMTCGIPGNCDRITGYCNGGCQHGWTGVKCEEANINLSNTTKKSNDEHLVHDFRLS</sequence>
<dbReference type="Gene3D" id="2.60.120.260">
    <property type="entry name" value="Galactose-binding domain-like"/>
    <property type="match status" value="1"/>
</dbReference>
<evidence type="ECO:0000256" key="2">
    <source>
        <dbReference type="SAM" id="SignalP"/>
    </source>
</evidence>
<evidence type="ECO:0000259" key="4">
    <source>
        <dbReference type="SMART" id="SM00181"/>
    </source>
</evidence>
<evidence type="ECO:0000259" key="3">
    <source>
        <dbReference type="SMART" id="SM00180"/>
    </source>
</evidence>
<dbReference type="SUPFAM" id="SSF57184">
    <property type="entry name" value="Growth factor receptor domain"/>
    <property type="match status" value="1"/>
</dbReference>
<dbReference type="InterPro" id="IPR002049">
    <property type="entry name" value="LE_dom"/>
</dbReference>
<dbReference type="RefSeq" id="XP_022305081.1">
    <property type="nucleotide sequence ID" value="XM_022449373.1"/>
</dbReference>
<proteinExistence type="predicted"/>
<protein>
    <submittedName>
        <fullName evidence="6 7">Multiple epidermal growth factor-like domains protein 6</fullName>
    </submittedName>
</protein>
<feature type="domain" description="Laminin EGF-like" evidence="3">
    <location>
        <begin position="188"/>
        <end position="226"/>
    </location>
</feature>
<dbReference type="RefSeq" id="XP_022305080.1">
    <property type="nucleotide sequence ID" value="XM_022449372.1"/>
</dbReference>
<evidence type="ECO:0000313" key="5">
    <source>
        <dbReference type="Proteomes" id="UP000694844"/>
    </source>
</evidence>
<dbReference type="AlphaFoldDB" id="A0A8B8BQ87"/>
<dbReference type="InterPro" id="IPR009030">
    <property type="entry name" value="Growth_fac_rcpt_cys_sf"/>
</dbReference>
<dbReference type="OrthoDB" id="6141792at2759"/>
<keyword evidence="5" id="KW-1185">Reference proteome</keyword>
<dbReference type="InterPro" id="IPR008979">
    <property type="entry name" value="Galactose-bd-like_sf"/>
</dbReference>
<feature type="domain" description="Laminin EGF-like" evidence="3">
    <location>
        <begin position="234"/>
        <end position="273"/>
    </location>
</feature>
<dbReference type="SMART" id="SM00180">
    <property type="entry name" value="EGF_Lam"/>
    <property type="match status" value="2"/>
</dbReference>
<dbReference type="Proteomes" id="UP000694844">
    <property type="component" value="Chromosome 9"/>
</dbReference>
<dbReference type="PANTHER" id="PTHR24043:SF8">
    <property type="entry name" value="EGF-LIKE DOMAIN-CONTAINING PROTEIN"/>
    <property type="match status" value="1"/>
</dbReference>
<evidence type="ECO:0000256" key="1">
    <source>
        <dbReference type="ARBA" id="ARBA00022536"/>
    </source>
</evidence>
<gene>
    <name evidence="6 7" type="primary">LOC111112074</name>
</gene>
<evidence type="ECO:0000313" key="6">
    <source>
        <dbReference type="RefSeq" id="XP_022305080.1"/>
    </source>
</evidence>
<keyword evidence="2" id="KW-0732">Signal</keyword>
<evidence type="ECO:0000313" key="7">
    <source>
        <dbReference type="RefSeq" id="XP_022305081.1"/>
    </source>
</evidence>
<reference evidence="6 7" key="1">
    <citation type="submission" date="2025-04" db="UniProtKB">
        <authorList>
            <consortium name="RefSeq"/>
        </authorList>
    </citation>
    <scope>IDENTIFICATION</scope>
    <source>
        <tissue evidence="6 7">Whole sample</tissue>
    </source>
</reference>
<feature type="domain" description="EGF-like" evidence="4">
    <location>
        <begin position="229"/>
        <end position="261"/>
    </location>
</feature>
<dbReference type="SMART" id="SM00181">
    <property type="entry name" value="EGF"/>
    <property type="match status" value="3"/>
</dbReference>
<dbReference type="GO" id="GO:0005044">
    <property type="term" value="F:scavenger receptor activity"/>
    <property type="evidence" value="ECO:0007669"/>
    <property type="project" value="InterPro"/>
</dbReference>
<name>A0A8B8BQ87_CRAVI</name>
<keyword evidence="1" id="KW-0245">EGF-like domain</keyword>
<feature type="chain" id="PRO_5044666088" evidence="2">
    <location>
        <begin position="23"/>
        <end position="333"/>
    </location>
</feature>
<feature type="domain" description="EGF-like" evidence="4">
    <location>
        <begin position="263"/>
        <end position="308"/>
    </location>
</feature>
<feature type="domain" description="EGF-like" evidence="4">
    <location>
        <begin position="180"/>
        <end position="214"/>
    </location>
</feature>
<dbReference type="GeneID" id="111112074"/>
<dbReference type="KEGG" id="cvn:111112074"/>